<dbReference type="GO" id="GO:0006508">
    <property type="term" value="P:proteolysis"/>
    <property type="evidence" value="ECO:0007669"/>
    <property type="project" value="InterPro"/>
</dbReference>
<keyword evidence="3" id="KW-1185">Reference proteome</keyword>
<dbReference type="GO" id="GO:0004190">
    <property type="term" value="F:aspartic-type endopeptidase activity"/>
    <property type="evidence" value="ECO:0007669"/>
    <property type="project" value="InterPro"/>
</dbReference>
<dbReference type="SUPFAM" id="SSF50630">
    <property type="entry name" value="Acid proteases"/>
    <property type="match status" value="1"/>
</dbReference>
<dbReference type="Ensembl" id="ENSPCET00000013620.1">
    <property type="protein sequence ID" value="ENSPCEP00000013141.1"/>
    <property type="gene ID" value="ENSPCEG00000010444.1"/>
</dbReference>
<evidence type="ECO:0000313" key="2">
    <source>
        <dbReference type="Ensembl" id="ENSPCEP00000013141.1"/>
    </source>
</evidence>
<dbReference type="PANTHER" id="PTHR12917">
    <property type="entry name" value="ASPARTYL PROTEASE DDI-RELATED"/>
    <property type="match status" value="1"/>
</dbReference>
<reference evidence="2" key="1">
    <citation type="submission" date="2025-08" db="UniProtKB">
        <authorList>
            <consortium name="Ensembl"/>
        </authorList>
    </citation>
    <scope>IDENTIFICATION</scope>
</reference>
<accession>A0A8C8S206</accession>
<proteinExistence type="predicted"/>
<dbReference type="InterPro" id="IPR021109">
    <property type="entry name" value="Peptidase_aspartic_dom_sf"/>
</dbReference>
<sequence>ECSLSLWWRQQPHSVVQRRLLEGNLTKLKGESKAHTTWVQSPLVKDKDDWAEKKENDRRKETISLLIYCKCQGQVLRAAVNTGCQQNLISLSCLKQLGLEEVSDADCGDLSLLVPRVVGQVECVEVQLGQETVVCSALVVDDETLEFCFGLQTLLSLKCCIDLEEGVLRVNALSQELPFLHASDEHGQ</sequence>
<evidence type="ECO:0000313" key="3">
    <source>
        <dbReference type="Proteomes" id="UP000694393"/>
    </source>
</evidence>
<dbReference type="Proteomes" id="UP000694393">
    <property type="component" value="Unplaced"/>
</dbReference>
<dbReference type="InterPro" id="IPR019103">
    <property type="entry name" value="Peptidase_aspartic_DDI1-type"/>
</dbReference>
<protein>
    <submittedName>
        <fullName evidence="2">Nuclear receptor interacting protein 2</fullName>
    </submittedName>
</protein>
<dbReference type="Pfam" id="PF09668">
    <property type="entry name" value="Asp_protease"/>
    <property type="match status" value="1"/>
</dbReference>
<evidence type="ECO:0000259" key="1">
    <source>
        <dbReference type="Pfam" id="PF09668"/>
    </source>
</evidence>
<dbReference type="Gene3D" id="2.40.70.10">
    <property type="entry name" value="Acid Proteases"/>
    <property type="match status" value="1"/>
</dbReference>
<reference evidence="2" key="2">
    <citation type="submission" date="2025-09" db="UniProtKB">
        <authorList>
            <consortium name="Ensembl"/>
        </authorList>
    </citation>
    <scope>IDENTIFICATION</scope>
</reference>
<organism evidence="2 3">
    <name type="scientific">Pelusios castaneus</name>
    <name type="common">West African mud turtle</name>
    <dbReference type="NCBI Taxonomy" id="367368"/>
    <lineage>
        <taxon>Eukaryota</taxon>
        <taxon>Metazoa</taxon>
        <taxon>Chordata</taxon>
        <taxon>Craniata</taxon>
        <taxon>Vertebrata</taxon>
        <taxon>Euteleostomi</taxon>
        <taxon>Archelosauria</taxon>
        <taxon>Testudinata</taxon>
        <taxon>Testudines</taxon>
        <taxon>Pleurodira</taxon>
        <taxon>Pelomedusidae</taxon>
        <taxon>Pelusios</taxon>
    </lineage>
</organism>
<feature type="domain" description="Aspartic peptidase DDI1-type" evidence="1">
    <location>
        <begin position="64"/>
        <end position="162"/>
    </location>
</feature>
<dbReference type="PANTHER" id="PTHR12917:SF17">
    <property type="entry name" value="NUCLEAR RECEPTOR-INTERACTING PROTEIN 2"/>
    <property type="match status" value="1"/>
</dbReference>
<dbReference type="AlphaFoldDB" id="A0A8C8S206"/>
<name>A0A8C8S206_9SAUR</name>